<proteinExistence type="predicted"/>
<dbReference type="SUPFAM" id="SSF47769">
    <property type="entry name" value="SAM/Pointed domain"/>
    <property type="match status" value="1"/>
</dbReference>
<dbReference type="Pfam" id="PF00536">
    <property type="entry name" value="SAM_1"/>
    <property type="match status" value="1"/>
</dbReference>
<keyword evidence="2" id="KW-0067">ATP-binding</keyword>
<dbReference type="Gene3D" id="3.40.50.300">
    <property type="entry name" value="P-loop containing nucleotide triphosphate hydrolases"/>
    <property type="match status" value="1"/>
</dbReference>
<evidence type="ECO:0000313" key="6">
    <source>
        <dbReference type="Proteomes" id="UP001623232"/>
    </source>
</evidence>
<dbReference type="InterPro" id="IPR011990">
    <property type="entry name" value="TPR-like_helical_dom_sf"/>
</dbReference>
<dbReference type="InterPro" id="IPR013761">
    <property type="entry name" value="SAM/pointed_sf"/>
</dbReference>
<dbReference type="PANTHER" id="PTHR16305">
    <property type="entry name" value="TESTICULAR SOLUBLE ADENYLYL CYCLASE"/>
    <property type="match status" value="1"/>
</dbReference>
<evidence type="ECO:0000259" key="3">
    <source>
        <dbReference type="PROSITE" id="PS50105"/>
    </source>
</evidence>
<dbReference type="RefSeq" id="WP_406644639.1">
    <property type="nucleotide sequence ID" value="NZ_CP123584.1"/>
</dbReference>
<evidence type="ECO:0000256" key="1">
    <source>
        <dbReference type="ARBA" id="ARBA00022741"/>
    </source>
</evidence>
<dbReference type="PROSITE" id="PS50125">
    <property type="entry name" value="GUANYLATE_CYCLASE_2"/>
    <property type="match status" value="1"/>
</dbReference>
<dbReference type="InterPro" id="IPR041664">
    <property type="entry name" value="AAA_16"/>
</dbReference>
<gene>
    <name evidence="5" type="ORF">QEZ52_12250</name>
</gene>
<keyword evidence="6" id="KW-1185">Reference proteome</keyword>
<dbReference type="Gene3D" id="1.10.150.50">
    <property type="entry name" value="Transcription Factor, Ets-1"/>
    <property type="match status" value="1"/>
</dbReference>
<dbReference type="PANTHER" id="PTHR16305:SF28">
    <property type="entry name" value="GUANYLATE CYCLASE DOMAIN-CONTAINING PROTEIN"/>
    <property type="match status" value="1"/>
</dbReference>
<dbReference type="Gene3D" id="1.25.40.10">
    <property type="entry name" value="Tetratricopeptide repeat domain"/>
    <property type="match status" value="2"/>
</dbReference>
<reference evidence="5 6" key="1">
    <citation type="submission" date="2023-04" db="EMBL/GenBank/DDBJ databases">
        <title>Complete genome sequence of Alisedimentitalea scapharcae.</title>
        <authorList>
            <person name="Rong J.-C."/>
            <person name="Yi M.-L."/>
            <person name="Zhao Q."/>
        </authorList>
    </citation>
    <scope>NUCLEOTIDE SEQUENCE [LARGE SCALE GENOMIC DNA]</scope>
    <source>
        <strain evidence="5 6">KCTC 42119</strain>
    </source>
</reference>
<dbReference type="SUPFAM" id="SSF55073">
    <property type="entry name" value="Nucleotide cyclase"/>
    <property type="match status" value="1"/>
</dbReference>
<organism evidence="5 6">
    <name type="scientific">Aliisedimentitalea scapharcae</name>
    <dbReference type="NCBI Taxonomy" id="1524259"/>
    <lineage>
        <taxon>Bacteria</taxon>
        <taxon>Pseudomonadati</taxon>
        <taxon>Pseudomonadota</taxon>
        <taxon>Alphaproteobacteria</taxon>
        <taxon>Rhodobacterales</taxon>
        <taxon>Roseobacteraceae</taxon>
        <taxon>Aliisedimentitalea</taxon>
    </lineage>
</organism>
<evidence type="ECO:0000313" key="5">
    <source>
        <dbReference type="EMBL" id="WZK87390.1"/>
    </source>
</evidence>
<accession>A0ABZ2XRF8</accession>
<dbReference type="CDD" id="cd07302">
    <property type="entry name" value="CHD"/>
    <property type="match status" value="1"/>
</dbReference>
<dbReference type="InterPro" id="IPR029787">
    <property type="entry name" value="Nucleotide_cyclase"/>
</dbReference>
<dbReference type="Proteomes" id="UP001623232">
    <property type="component" value="Chromosome"/>
</dbReference>
<evidence type="ECO:0000259" key="4">
    <source>
        <dbReference type="PROSITE" id="PS50125"/>
    </source>
</evidence>
<dbReference type="SUPFAM" id="SSF52540">
    <property type="entry name" value="P-loop containing nucleoside triphosphate hydrolases"/>
    <property type="match status" value="1"/>
</dbReference>
<dbReference type="Gene3D" id="3.30.70.1230">
    <property type="entry name" value="Nucleotide cyclase"/>
    <property type="match status" value="1"/>
</dbReference>
<dbReference type="EMBL" id="CP123584">
    <property type="protein sequence ID" value="WZK87390.1"/>
    <property type="molecule type" value="Genomic_DNA"/>
</dbReference>
<dbReference type="Pfam" id="PF13191">
    <property type="entry name" value="AAA_16"/>
    <property type="match status" value="1"/>
</dbReference>
<dbReference type="InterPro" id="IPR001660">
    <property type="entry name" value="SAM"/>
</dbReference>
<dbReference type="SUPFAM" id="SSF48452">
    <property type="entry name" value="TPR-like"/>
    <property type="match status" value="1"/>
</dbReference>
<dbReference type="SMART" id="SM00028">
    <property type="entry name" value="TPR"/>
    <property type="match status" value="3"/>
</dbReference>
<name>A0ABZ2XRF8_9RHOB</name>
<keyword evidence="1" id="KW-0547">Nucleotide-binding</keyword>
<dbReference type="SMART" id="SM00454">
    <property type="entry name" value="SAM"/>
    <property type="match status" value="1"/>
</dbReference>
<dbReference type="InterPro" id="IPR019734">
    <property type="entry name" value="TPR_rpt"/>
</dbReference>
<dbReference type="InterPro" id="IPR001054">
    <property type="entry name" value="A/G_cyclase"/>
</dbReference>
<evidence type="ECO:0000256" key="2">
    <source>
        <dbReference type="ARBA" id="ARBA00022840"/>
    </source>
</evidence>
<dbReference type="InterPro" id="IPR027417">
    <property type="entry name" value="P-loop_NTPase"/>
</dbReference>
<feature type="domain" description="Guanylate cyclase" evidence="4">
    <location>
        <begin position="88"/>
        <end position="217"/>
    </location>
</feature>
<protein>
    <submittedName>
        <fullName evidence="5">AAA family ATPase</fullName>
    </submittedName>
</protein>
<feature type="domain" description="SAM" evidence="3">
    <location>
        <begin position="1"/>
        <end position="43"/>
    </location>
</feature>
<dbReference type="Pfam" id="PF00211">
    <property type="entry name" value="Guanylate_cyc"/>
    <property type="match status" value="1"/>
</dbReference>
<dbReference type="PROSITE" id="PS50105">
    <property type="entry name" value="SAM_DOMAIN"/>
    <property type="match status" value="1"/>
</dbReference>
<sequence>MTDIATWLDQLGLAKYAPNFSENELEPADLSELSDDDLREMGLPLGPRRRILKAIRIRDTRDRIREEGLGDEGADAHMRVEAERRQLTVMFCDLVGSTALSQKLDPEEYREIIQSFQKAVSESVRRFDGYVAKYLGDGVLVYFGYPRAEEDDAELAVRGALASVSAVGQLNGTPDDPLQARVGIATGLVVAGDVVDGGVSEVAAISGPAPNLAARLQTVAAPGCVVIDETTYGLIKRLLKASALGQQVLKGISEPVAAWHVSGIRDVESRFEGRRSSALATFVGRDREMHTLIHCWNQAKMGEGQVVTISGEPGIGKSRLTEMLHDQLAESPHIRLRYQCSPHHTNSALYPVIAQLTHAAAIDADDPASRKLDKLETLLGRTTKNVDSVAGLFADLLSIPHEGRYAPHNLTPQARKKRTLEALRDQLLALSETQPVLMVFEDLHWVDPTTRELLDLIVARTQDKAVLMILTFRPEFQAPWVGQSCVTLMTLSRLAQKESITLVRNIAANTELDAKTLDEVAAMADGVPLFIEELTRALVEGGTTKAIPATIQALLLARLDRLGPAKKIAQIGAVIGREFGYRLVEIASKVDKTILRDQLDALTESQLIVVRGAYPNAIYTFKHALIQDAAYESLLKSSRRELHHRIGTVLEDRFPRTVDVEPEILAHHYAKAGLTETAVFHWHKAGRRAIERSANVEAISHLTEGIALLGELANTEERNLQELDLQMALGTPLMLTKGFAAPEVERTFSRALALSEQVGETSKRFSALWGVNYCYSVRSPGARPELPEQVFHLAQSEGDQTQRLVAHRVLGSALVLQARFTEALELLQQGLTLYDPEQHRSLAYVYGQDLGVVTRQWTAWALWFLGYPDQALSLSRETAVLAREISHPLTDVYIAGFTAIFHCFRREAALAGEIADKAAREAAEQGFGLFLTMATVVRGSLLTEGSMDDGIALLQDGLTGWRNTGAELFVPFYLALLAEAHCKAGQTAQGSVALDEAQIIADKGGADGERLWDAELSRIKGELLLGSSDPDQAEVCFQKALQIARSQRAKSWELRASVSLCLLWKSQGRRTQARELLQEIYDWFSEGFDTPDLVRAKALLEDLN</sequence>
<dbReference type="SMART" id="SM00044">
    <property type="entry name" value="CYCc"/>
    <property type="match status" value="1"/>
</dbReference>
<dbReference type="CDD" id="cd09487">
    <property type="entry name" value="SAM_superfamily"/>
    <property type="match status" value="1"/>
</dbReference>